<keyword evidence="2" id="KW-0808">Transferase</keyword>
<accession>A0A2W5FCH6</accession>
<feature type="domain" description="N-acetyltransferase" evidence="1">
    <location>
        <begin position="12"/>
        <end position="162"/>
    </location>
</feature>
<dbReference type="AlphaFoldDB" id="A0A2W5FCH6"/>
<proteinExistence type="predicted"/>
<dbReference type="Pfam" id="PF00583">
    <property type="entry name" value="Acetyltransf_1"/>
    <property type="match status" value="1"/>
</dbReference>
<dbReference type="Proteomes" id="UP000249769">
    <property type="component" value="Unassembled WGS sequence"/>
</dbReference>
<gene>
    <name evidence="2" type="ORF">DI595_07810</name>
</gene>
<comment type="caution">
    <text evidence="2">The sequence shown here is derived from an EMBL/GenBank/DDBJ whole genome shotgun (WGS) entry which is preliminary data.</text>
</comment>
<dbReference type="PROSITE" id="PS51186">
    <property type="entry name" value="GNAT"/>
    <property type="match status" value="1"/>
</dbReference>
<organism evidence="2 3">
    <name type="scientific">Agrobacterium fabrum</name>
    <dbReference type="NCBI Taxonomy" id="1176649"/>
    <lineage>
        <taxon>Bacteria</taxon>
        <taxon>Pseudomonadati</taxon>
        <taxon>Pseudomonadota</taxon>
        <taxon>Alphaproteobacteria</taxon>
        <taxon>Hyphomicrobiales</taxon>
        <taxon>Rhizobiaceae</taxon>
        <taxon>Rhizobium/Agrobacterium group</taxon>
        <taxon>Agrobacterium</taxon>
        <taxon>Agrobacterium tumefaciens complex</taxon>
    </lineage>
</organism>
<protein>
    <submittedName>
        <fullName evidence="2">GNAT family N-acetyltransferase</fullName>
    </submittedName>
</protein>
<evidence type="ECO:0000313" key="3">
    <source>
        <dbReference type="Proteomes" id="UP000249769"/>
    </source>
</evidence>
<dbReference type="EMBL" id="QFOL01000062">
    <property type="protein sequence ID" value="PZP51984.1"/>
    <property type="molecule type" value="Genomic_DNA"/>
</dbReference>
<dbReference type="GO" id="GO:0016747">
    <property type="term" value="F:acyltransferase activity, transferring groups other than amino-acyl groups"/>
    <property type="evidence" value="ECO:0007669"/>
    <property type="project" value="InterPro"/>
</dbReference>
<reference evidence="2 3" key="1">
    <citation type="submission" date="2017-08" db="EMBL/GenBank/DDBJ databases">
        <title>Infants hospitalized years apart are colonized by the same room-sourced microbial strains.</title>
        <authorList>
            <person name="Brooks B."/>
            <person name="Olm M.R."/>
            <person name="Firek B.A."/>
            <person name="Baker R."/>
            <person name="Thomas B.C."/>
            <person name="Morowitz M.J."/>
            <person name="Banfield J.F."/>
        </authorList>
    </citation>
    <scope>NUCLEOTIDE SEQUENCE [LARGE SCALE GENOMIC DNA]</scope>
    <source>
        <strain evidence="2">S2_009_000_R2_73</strain>
    </source>
</reference>
<dbReference type="InterPro" id="IPR000182">
    <property type="entry name" value="GNAT_dom"/>
</dbReference>
<evidence type="ECO:0000259" key="1">
    <source>
        <dbReference type="PROSITE" id="PS51186"/>
    </source>
</evidence>
<dbReference type="Gene3D" id="3.40.630.30">
    <property type="match status" value="1"/>
</dbReference>
<dbReference type="InterPro" id="IPR016181">
    <property type="entry name" value="Acyl_CoA_acyltransferase"/>
</dbReference>
<dbReference type="SUPFAM" id="SSF55729">
    <property type="entry name" value="Acyl-CoA N-acyltransferases (Nat)"/>
    <property type="match status" value="1"/>
</dbReference>
<name>A0A2W5FCH6_9HYPH</name>
<evidence type="ECO:0000313" key="2">
    <source>
        <dbReference type="EMBL" id="PZP51984.1"/>
    </source>
</evidence>
<sequence>MSDAEVSLDSDVSFRRVSASTVEDVCELSETLSEVQRNVVADNGASIAQAHFSENAWFRAIYAEETLIGFVMLHIGADHDDGIDCHGVFLWRFMIAGPFQKMGFGKRSIDLLIEVLKARGFEELYTSYGLGEGSPEGFYRRLGFVLTGDAYGDEVEAVLRFGV</sequence>